<sequence length="53" mass="6439">MQEYAYITKERNKACEKGSDEDGDYEWVELPSFDNPNEMIRYKKYRDLGDKIR</sequence>
<evidence type="ECO:0000313" key="1">
    <source>
        <dbReference type="EMBL" id="TCO87464.1"/>
    </source>
</evidence>
<accession>A0A4R2LEK9</accession>
<gene>
    <name evidence="1" type="ORF">EV202_1319</name>
</gene>
<evidence type="ECO:0000313" key="2">
    <source>
        <dbReference type="Proteomes" id="UP000295600"/>
    </source>
</evidence>
<dbReference type="EMBL" id="SLXB01000031">
    <property type="protein sequence ID" value="TCO87464.1"/>
    <property type="molecule type" value="Genomic_DNA"/>
</dbReference>
<organism evidence="1 2">
    <name type="scientific">Prevotella heparinolytica</name>
    <dbReference type="NCBI Taxonomy" id="28113"/>
    <lineage>
        <taxon>Bacteria</taxon>
        <taxon>Pseudomonadati</taxon>
        <taxon>Bacteroidota</taxon>
        <taxon>Bacteroidia</taxon>
        <taxon>Bacteroidales</taxon>
        <taxon>Bacteroidaceae</taxon>
        <taxon>Bacteroides</taxon>
    </lineage>
</organism>
<protein>
    <submittedName>
        <fullName evidence="1">Uncharacterized protein</fullName>
    </submittedName>
</protein>
<dbReference type="Proteomes" id="UP000295600">
    <property type="component" value="Unassembled WGS sequence"/>
</dbReference>
<dbReference type="AlphaFoldDB" id="A0A4R2LEK9"/>
<comment type="caution">
    <text evidence="1">The sequence shown here is derived from an EMBL/GenBank/DDBJ whole genome shotgun (WGS) entry which is preliminary data.</text>
</comment>
<proteinExistence type="predicted"/>
<reference evidence="1 2" key="1">
    <citation type="submission" date="2019-03" db="EMBL/GenBank/DDBJ databases">
        <title>Genomic Encyclopedia of Type Strains, Phase IV (KMG-IV): sequencing the most valuable type-strain genomes for metagenomic binning, comparative biology and taxonomic classification.</title>
        <authorList>
            <person name="Goeker M."/>
        </authorList>
    </citation>
    <scope>NUCLEOTIDE SEQUENCE [LARGE SCALE GENOMIC DNA]</scope>
    <source>
        <strain evidence="1 2">DSM 23917</strain>
    </source>
</reference>
<name>A0A4R2LEK9_9BACE</name>